<dbReference type="PANTHER" id="PTHR14614">
    <property type="entry name" value="HEPATOCELLULAR CARCINOMA-ASSOCIATED ANTIGEN"/>
    <property type="match status" value="1"/>
</dbReference>
<gene>
    <name evidence="1" type="ORF">GUITHDRAFT_137540</name>
</gene>
<keyword evidence="3" id="KW-1185">Reference proteome</keyword>
<dbReference type="RefSeq" id="XP_005834343.1">
    <property type="nucleotide sequence ID" value="XM_005834286.1"/>
</dbReference>
<dbReference type="Proteomes" id="UP000011087">
    <property type="component" value="Unassembled WGS sequence"/>
</dbReference>
<dbReference type="AlphaFoldDB" id="L1JFS5"/>
<dbReference type="EMBL" id="JH992990">
    <property type="protein sequence ID" value="EKX47363.1"/>
    <property type="molecule type" value="Genomic_DNA"/>
</dbReference>
<reference evidence="1 3" key="1">
    <citation type="journal article" date="2012" name="Nature">
        <title>Algal genomes reveal evolutionary mosaicism and the fate of nucleomorphs.</title>
        <authorList>
            <consortium name="DOE Joint Genome Institute"/>
            <person name="Curtis B.A."/>
            <person name="Tanifuji G."/>
            <person name="Burki F."/>
            <person name="Gruber A."/>
            <person name="Irimia M."/>
            <person name="Maruyama S."/>
            <person name="Arias M.C."/>
            <person name="Ball S.G."/>
            <person name="Gile G.H."/>
            <person name="Hirakawa Y."/>
            <person name="Hopkins J.F."/>
            <person name="Kuo A."/>
            <person name="Rensing S.A."/>
            <person name="Schmutz J."/>
            <person name="Symeonidi A."/>
            <person name="Elias M."/>
            <person name="Eveleigh R.J."/>
            <person name="Herman E.K."/>
            <person name="Klute M.J."/>
            <person name="Nakayama T."/>
            <person name="Obornik M."/>
            <person name="Reyes-Prieto A."/>
            <person name="Armbrust E.V."/>
            <person name="Aves S.J."/>
            <person name="Beiko R.G."/>
            <person name="Coutinho P."/>
            <person name="Dacks J.B."/>
            <person name="Durnford D.G."/>
            <person name="Fast N.M."/>
            <person name="Green B.R."/>
            <person name="Grisdale C.J."/>
            <person name="Hempel F."/>
            <person name="Henrissat B."/>
            <person name="Hoppner M.P."/>
            <person name="Ishida K."/>
            <person name="Kim E."/>
            <person name="Koreny L."/>
            <person name="Kroth P.G."/>
            <person name="Liu Y."/>
            <person name="Malik S.B."/>
            <person name="Maier U.G."/>
            <person name="McRose D."/>
            <person name="Mock T."/>
            <person name="Neilson J.A."/>
            <person name="Onodera N.T."/>
            <person name="Poole A.M."/>
            <person name="Pritham E.J."/>
            <person name="Richards T.A."/>
            <person name="Rocap G."/>
            <person name="Roy S.W."/>
            <person name="Sarai C."/>
            <person name="Schaack S."/>
            <person name="Shirato S."/>
            <person name="Slamovits C.H."/>
            <person name="Spencer D.F."/>
            <person name="Suzuki S."/>
            <person name="Worden A.Z."/>
            <person name="Zauner S."/>
            <person name="Barry K."/>
            <person name="Bell C."/>
            <person name="Bharti A.K."/>
            <person name="Crow J.A."/>
            <person name="Grimwood J."/>
            <person name="Kramer R."/>
            <person name="Lindquist E."/>
            <person name="Lucas S."/>
            <person name="Salamov A."/>
            <person name="McFadden G.I."/>
            <person name="Lane C.E."/>
            <person name="Keeling P.J."/>
            <person name="Gray M.W."/>
            <person name="Grigoriev I.V."/>
            <person name="Archibald J.M."/>
        </authorList>
    </citation>
    <scope>NUCLEOTIDE SEQUENCE</scope>
    <source>
        <strain evidence="1 3">CCMP2712</strain>
    </source>
</reference>
<proteinExistence type="predicted"/>
<dbReference type="Gene3D" id="3.40.50.150">
    <property type="entry name" value="Vaccinia Virus protein VP39"/>
    <property type="match status" value="1"/>
</dbReference>
<evidence type="ECO:0000313" key="2">
    <source>
        <dbReference type="EnsemblProtists" id="EKX47363"/>
    </source>
</evidence>
<protein>
    <submittedName>
        <fullName evidence="1 2">Uncharacterized protein</fullName>
    </submittedName>
</protein>
<organism evidence="1">
    <name type="scientific">Guillardia theta (strain CCMP2712)</name>
    <name type="common">Cryptophyte</name>
    <dbReference type="NCBI Taxonomy" id="905079"/>
    <lineage>
        <taxon>Eukaryota</taxon>
        <taxon>Cryptophyceae</taxon>
        <taxon>Pyrenomonadales</taxon>
        <taxon>Geminigeraceae</taxon>
        <taxon>Guillardia</taxon>
    </lineage>
</organism>
<sequence>MEADAQVGDKKTLSSYERGKAIQEISLFGESVKLRTDDYVGEGGCVWSAGTRLSQFLTETGISLQDRNVLELGSGTGALAIALGLHGARVVATDVPWVLPLLQENVEKNSHQFQRESQVVVKELNWDQVENFDLSNLTVIDYVIACECIYSLEEGGLAETFGFKTDATTERLLKLPWAASDVKSQTILVLCGKGKQLLIVNRIRSSNNLERQFVLQLSLHFNLECMIDTGKTMSRFNITSLEDIELSKGSILFVHGCRI</sequence>
<evidence type="ECO:0000313" key="1">
    <source>
        <dbReference type="EMBL" id="EKX47363.1"/>
    </source>
</evidence>
<dbReference type="Pfam" id="PF10294">
    <property type="entry name" value="Methyltransf_16"/>
    <property type="match status" value="1"/>
</dbReference>
<dbReference type="InterPro" id="IPR019410">
    <property type="entry name" value="Methyltransf_16"/>
</dbReference>
<name>L1JFS5_GUITC</name>
<accession>L1JFS5</accession>
<dbReference type="OrthoDB" id="194386at2759"/>
<dbReference type="eggNOG" id="KOG2793">
    <property type="taxonomic scope" value="Eukaryota"/>
</dbReference>
<reference evidence="3" key="2">
    <citation type="submission" date="2012-11" db="EMBL/GenBank/DDBJ databases">
        <authorList>
            <person name="Kuo A."/>
            <person name="Curtis B.A."/>
            <person name="Tanifuji G."/>
            <person name="Burki F."/>
            <person name="Gruber A."/>
            <person name="Irimia M."/>
            <person name="Maruyama S."/>
            <person name="Arias M.C."/>
            <person name="Ball S.G."/>
            <person name="Gile G.H."/>
            <person name="Hirakawa Y."/>
            <person name="Hopkins J.F."/>
            <person name="Rensing S.A."/>
            <person name="Schmutz J."/>
            <person name="Symeonidi A."/>
            <person name="Elias M."/>
            <person name="Eveleigh R.J."/>
            <person name="Herman E.K."/>
            <person name="Klute M.J."/>
            <person name="Nakayama T."/>
            <person name="Obornik M."/>
            <person name="Reyes-Prieto A."/>
            <person name="Armbrust E.V."/>
            <person name="Aves S.J."/>
            <person name="Beiko R.G."/>
            <person name="Coutinho P."/>
            <person name="Dacks J.B."/>
            <person name="Durnford D.G."/>
            <person name="Fast N.M."/>
            <person name="Green B.R."/>
            <person name="Grisdale C."/>
            <person name="Hempe F."/>
            <person name="Henrissat B."/>
            <person name="Hoppner M.P."/>
            <person name="Ishida K.-I."/>
            <person name="Kim E."/>
            <person name="Koreny L."/>
            <person name="Kroth P.G."/>
            <person name="Liu Y."/>
            <person name="Malik S.-B."/>
            <person name="Maier U.G."/>
            <person name="McRose D."/>
            <person name="Mock T."/>
            <person name="Neilson J.A."/>
            <person name="Onodera N.T."/>
            <person name="Poole A.M."/>
            <person name="Pritham E.J."/>
            <person name="Richards T.A."/>
            <person name="Rocap G."/>
            <person name="Roy S.W."/>
            <person name="Sarai C."/>
            <person name="Schaack S."/>
            <person name="Shirato S."/>
            <person name="Slamovits C.H."/>
            <person name="Spencer D.F."/>
            <person name="Suzuki S."/>
            <person name="Worden A.Z."/>
            <person name="Zauner S."/>
            <person name="Barry K."/>
            <person name="Bell C."/>
            <person name="Bharti A.K."/>
            <person name="Crow J.A."/>
            <person name="Grimwood J."/>
            <person name="Kramer R."/>
            <person name="Lindquist E."/>
            <person name="Lucas S."/>
            <person name="Salamov A."/>
            <person name="McFadden G.I."/>
            <person name="Lane C.E."/>
            <person name="Keeling P.J."/>
            <person name="Gray M.W."/>
            <person name="Grigoriev I.V."/>
            <person name="Archibald J.M."/>
        </authorList>
    </citation>
    <scope>NUCLEOTIDE SEQUENCE</scope>
    <source>
        <strain evidence="3">CCMP2712</strain>
    </source>
</reference>
<dbReference type="HOGENOM" id="CLU_1075393_0_0_1"/>
<evidence type="ECO:0000313" key="3">
    <source>
        <dbReference type="Proteomes" id="UP000011087"/>
    </source>
</evidence>
<dbReference type="GeneID" id="17304003"/>
<dbReference type="PaxDb" id="55529-EKX47363"/>
<dbReference type="OMA" id="VKYLYIN"/>
<dbReference type="EnsemblProtists" id="EKX47363">
    <property type="protein sequence ID" value="EKX47363"/>
    <property type="gene ID" value="GUITHDRAFT_137540"/>
</dbReference>
<dbReference type="CDD" id="cd02440">
    <property type="entry name" value="AdoMet_MTases"/>
    <property type="match status" value="1"/>
</dbReference>
<reference evidence="2" key="3">
    <citation type="submission" date="2016-03" db="UniProtKB">
        <authorList>
            <consortium name="EnsemblProtists"/>
        </authorList>
    </citation>
    <scope>IDENTIFICATION</scope>
</reference>
<dbReference type="KEGG" id="gtt:GUITHDRAFT_137540"/>
<dbReference type="InterPro" id="IPR029063">
    <property type="entry name" value="SAM-dependent_MTases_sf"/>
</dbReference>
<dbReference type="SUPFAM" id="SSF53335">
    <property type="entry name" value="S-adenosyl-L-methionine-dependent methyltransferases"/>
    <property type="match status" value="1"/>
</dbReference>